<dbReference type="EMBL" id="JAUEOZ010000001">
    <property type="protein sequence ID" value="MDN2481495.1"/>
    <property type="molecule type" value="Genomic_DNA"/>
</dbReference>
<feature type="domain" description="Haem-binding uptake Tiki superfamily ChaN" evidence="1">
    <location>
        <begin position="59"/>
        <end position="254"/>
    </location>
</feature>
<dbReference type="Pfam" id="PF04187">
    <property type="entry name" value="Cofac_haem_bdg"/>
    <property type="match status" value="1"/>
</dbReference>
<accession>A0ABT7Y0D3</accession>
<dbReference type="PIRSF" id="PIRSF020419">
    <property type="entry name" value="Fe_uptake_reg_CjrA_prd"/>
    <property type="match status" value="1"/>
</dbReference>
<evidence type="ECO:0000313" key="3">
    <source>
        <dbReference type="Proteomes" id="UP001169719"/>
    </source>
</evidence>
<reference evidence="2" key="1">
    <citation type="submission" date="2024-05" db="EMBL/GenBank/DDBJ databases">
        <title>Genome Sequences of Four Agar- Degrading Marine Bacteria.</title>
        <authorList>
            <person name="Phillips E.K."/>
            <person name="Shaffer J.C."/>
            <person name="Henson M.W."/>
            <person name="Temperton B."/>
            <person name="Thrash C.J."/>
            <person name="Martin M.O."/>
        </authorList>
    </citation>
    <scope>NUCLEOTIDE SEQUENCE</scope>
    <source>
        <strain evidence="2">EKP203</strain>
    </source>
</reference>
<comment type="caution">
    <text evidence="2">The sequence shown here is derived from an EMBL/GenBank/DDBJ whole genome shotgun (WGS) entry which is preliminary data.</text>
</comment>
<protein>
    <submittedName>
        <fullName evidence="2">ChaN family lipoprotein</fullName>
    </submittedName>
</protein>
<organism evidence="2 3">
    <name type="scientific">Vibrio agarivorans</name>
    <dbReference type="NCBI Taxonomy" id="153622"/>
    <lineage>
        <taxon>Bacteria</taxon>
        <taxon>Pseudomonadati</taxon>
        <taxon>Pseudomonadota</taxon>
        <taxon>Gammaproteobacteria</taxon>
        <taxon>Vibrionales</taxon>
        <taxon>Vibrionaceae</taxon>
        <taxon>Vibrio</taxon>
    </lineage>
</organism>
<keyword evidence="2" id="KW-0449">Lipoprotein</keyword>
<keyword evidence="3" id="KW-1185">Reference proteome</keyword>
<dbReference type="SUPFAM" id="SSF159501">
    <property type="entry name" value="EreA/ChaN-like"/>
    <property type="match status" value="1"/>
</dbReference>
<dbReference type="CDD" id="cd14727">
    <property type="entry name" value="ChanN-like"/>
    <property type="match status" value="1"/>
</dbReference>
<dbReference type="InterPro" id="IPR007314">
    <property type="entry name" value="Cofac_haem-bd_dom"/>
</dbReference>
<gene>
    <name evidence="2" type="ORF">QWJ08_08820</name>
</gene>
<dbReference type="InterPro" id="IPR016773">
    <property type="entry name" value="Fe3_uptake_reg_CjrA_prd"/>
</dbReference>
<evidence type="ECO:0000313" key="2">
    <source>
        <dbReference type="EMBL" id="MDN2481495.1"/>
    </source>
</evidence>
<dbReference type="PROSITE" id="PS51257">
    <property type="entry name" value="PROKAR_LIPOPROTEIN"/>
    <property type="match status" value="1"/>
</dbReference>
<dbReference type="Gene3D" id="3.40.50.11550">
    <property type="match status" value="2"/>
</dbReference>
<dbReference type="Proteomes" id="UP001169719">
    <property type="component" value="Unassembled WGS sequence"/>
</dbReference>
<evidence type="ECO:0000259" key="1">
    <source>
        <dbReference type="Pfam" id="PF04187"/>
    </source>
</evidence>
<sequence length="315" mass="35617">MAVVHSKTTLLLTFSLFLGGCTQSNHAPAQPPSVAHYYDYQLLRQQAPVTLNTLPIDVLEADVILVGEWHTHSAIHRFQTDFYYQLLKQNRNVTLSMEQFSRDKQSLVDAYLNGNIGEQFLKRKANAWPNYESDYRSLVELAKSHQQKVIAANAPRDIVKCVGYHGVKHLDNLPEGQRQWVAQHIDLSDNPYKSQFLSSMHHGDPAMNEQQYAAQATWDKTMAESIVNALRVSPKTQVMHIAGDFHINKGLGIGRVIQRLNPDLKVITISPSAELESGSDYTLLVLSPPKRYVQEKHQMEAYHSMGHTFTAPDCQ</sequence>
<name>A0ABT7Y0D3_9VIBR</name>
<proteinExistence type="predicted"/>